<sequence>MARPRKDSEERGAEARMIEAFWDQLSRMPYREVTAASIARQAECNRATFYYYFDSIEDLAEQAVDAAVPTGIADLAEKFLSKSGTSFHLDGNQRSAAERVCLLTGPNGSTRLTERFKRALAETWASKFGLDLAREDVRAVASFMASGIVGILGDQEGLPCDECFDARLQTISKVFSSPAMNFAHTTTDASTHAAATDSAIAADNVLDRKLAENRDNWDDRAAVHAESAFYEVERLVSDPSYVSGVARRDFEALLPHLPQASLAGLSVLHLQCHIGTDTISWLRLGAREAWGLDFSPTSLAHARRIAQRAGANATFVEGDARFASHVIERTFDVVVTGTGAITWLPDLGDWAHSIAEMLVPGGMSLLRDDHPLLDALGYESLTITEDYLSGTGSIDYESDESYVEGSAGKIAHTANHNWRHDFQEIVDSLLAAGLSIEALRESPYAEWKALPFLVETEQGWTTPEGMPKIPLNFAIVARKPQDQRIG</sequence>
<dbReference type="EMBL" id="JASJEU010000013">
    <property type="protein sequence ID" value="MDJ1650558.1"/>
    <property type="molecule type" value="Genomic_DNA"/>
</dbReference>
<dbReference type="Gene3D" id="3.40.50.150">
    <property type="entry name" value="Vaccinia Virus protein VP39"/>
    <property type="match status" value="1"/>
</dbReference>
<proteinExistence type="predicted"/>
<name>A0ABT7DM11_9ACTN</name>
<accession>A0ABT7DM11</accession>
<dbReference type="RefSeq" id="WP_283831904.1">
    <property type="nucleotide sequence ID" value="NZ_JASJEU010000013.1"/>
</dbReference>
<dbReference type="InterPro" id="IPR041698">
    <property type="entry name" value="Methyltransf_25"/>
</dbReference>
<evidence type="ECO:0000259" key="3">
    <source>
        <dbReference type="PROSITE" id="PS50977"/>
    </source>
</evidence>
<dbReference type="SUPFAM" id="SSF46689">
    <property type="entry name" value="Homeodomain-like"/>
    <property type="match status" value="1"/>
</dbReference>
<keyword evidence="4" id="KW-0808">Transferase</keyword>
<dbReference type="Pfam" id="PF00440">
    <property type="entry name" value="TetR_N"/>
    <property type="match status" value="1"/>
</dbReference>
<dbReference type="CDD" id="cd02440">
    <property type="entry name" value="AdoMet_MTases"/>
    <property type="match status" value="1"/>
</dbReference>
<gene>
    <name evidence="4" type="ORF">QNJ86_07075</name>
</gene>
<feature type="domain" description="HTH tetR-type" evidence="3">
    <location>
        <begin position="11"/>
        <end position="71"/>
    </location>
</feature>
<dbReference type="Pfam" id="PF13649">
    <property type="entry name" value="Methyltransf_25"/>
    <property type="match status" value="1"/>
</dbReference>
<feature type="DNA-binding region" description="H-T-H motif" evidence="2">
    <location>
        <begin position="34"/>
        <end position="53"/>
    </location>
</feature>
<comment type="caution">
    <text evidence="4">The sequence shown here is derived from an EMBL/GenBank/DDBJ whole genome shotgun (WGS) entry which is preliminary data.</text>
</comment>
<evidence type="ECO:0000256" key="2">
    <source>
        <dbReference type="PROSITE-ProRule" id="PRU00335"/>
    </source>
</evidence>
<evidence type="ECO:0000313" key="4">
    <source>
        <dbReference type="EMBL" id="MDJ1650558.1"/>
    </source>
</evidence>
<dbReference type="GO" id="GO:0008168">
    <property type="term" value="F:methyltransferase activity"/>
    <property type="evidence" value="ECO:0007669"/>
    <property type="project" value="UniProtKB-KW"/>
</dbReference>
<dbReference type="InterPro" id="IPR029063">
    <property type="entry name" value="SAM-dependent_MTases_sf"/>
</dbReference>
<evidence type="ECO:0000256" key="1">
    <source>
        <dbReference type="ARBA" id="ARBA00023125"/>
    </source>
</evidence>
<protein>
    <submittedName>
        <fullName evidence="4">Methyltransferase domain-containing protein</fullName>
    </submittedName>
</protein>
<dbReference type="PROSITE" id="PS50977">
    <property type="entry name" value="HTH_TETR_2"/>
    <property type="match status" value="1"/>
</dbReference>
<organism evidence="4 5">
    <name type="scientific">Gordonibacter faecis</name>
    <dbReference type="NCBI Taxonomy" id="3047475"/>
    <lineage>
        <taxon>Bacteria</taxon>
        <taxon>Bacillati</taxon>
        <taxon>Actinomycetota</taxon>
        <taxon>Coriobacteriia</taxon>
        <taxon>Eggerthellales</taxon>
        <taxon>Eggerthellaceae</taxon>
        <taxon>Gordonibacter</taxon>
    </lineage>
</organism>
<keyword evidence="5" id="KW-1185">Reference proteome</keyword>
<dbReference type="InterPro" id="IPR001647">
    <property type="entry name" value="HTH_TetR"/>
</dbReference>
<keyword evidence="4" id="KW-0489">Methyltransferase</keyword>
<dbReference type="Gene3D" id="1.10.357.10">
    <property type="entry name" value="Tetracycline Repressor, domain 2"/>
    <property type="match status" value="1"/>
</dbReference>
<dbReference type="InterPro" id="IPR009057">
    <property type="entry name" value="Homeodomain-like_sf"/>
</dbReference>
<dbReference type="GO" id="GO:0032259">
    <property type="term" value="P:methylation"/>
    <property type="evidence" value="ECO:0007669"/>
    <property type="project" value="UniProtKB-KW"/>
</dbReference>
<evidence type="ECO:0000313" key="5">
    <source>
        <dbReference type="Proteomes" id="UP001232750"/>
    </source>
</evidence>
<keyword evidence="1 2" id="KW-0238">DNA-binding</keyword>
<dbReference type="SUPFAM" id="SSF53335">
    <property type="entry name" value="S-adenosyl-L-methionine-dependent methyltransferases"/>
    <property type="match status" value="1"/>
</dbReference>
<dbReference type="Proteomes" id="UP001232750">
    <property type="component" value="Unassembled WGS sequence"/>
</dbReference>
<reference evidence="4 5" key="1">
    <citation type="submission" date="2023-05" db="EMBL/GenBank/DDBJ databases">
        <title>Gordonibacter KGMB12511T sp. nov., isolated from faeces of healthy Korean.</title>
        <authorList>
            <person name="Kim H.S."/>
            <person name="Kim J.-S."/>
            <person name="Suh M.K."/>
            <person name="Eom M.K."/>
            <person name="Do H.E."/>
            <person name="Lee J.-S."/>
        </authorList>
    </citation>
    <scope>NUCLEOTIDE SEQUENCE [LARGE SCALE GENOMIC DNA]</scope>
    <source>
        <strain evidence="4 5">KGMB12511</strain>
    </source>
</reference>